<dbReference type="AlphaFoldDB" id="A0AAE0BXK8"/>
<evidence type="ECO:0000256" key="2">
    <source>
        <dbReference type="SAM" id="MobiDB-lite"/>
    </source>
</evidence>
<dbReference type="InterPro" id="IPR011990">
    <property type="entry name" value="TPR-like_helical_dom_sf"/>
</dbReference>
<dbReference type="EMBL" id="LGRX02032457">
    <property type="protein sequence ID" value="KAK3243989.1"/>
    <property type="molecule type" value="Genomic_DNA"/>
</dbReference>
<dbReference type="Proteomes" id="UP001190700">
    <property type="component" value="Unassembled WGS sequence"/>
</dbReference>
<feature type="region of interest" description="Disordered" evidence="2">
    <location>
        <begin position="1"/>
        <end position="20"/>
    </location>
</feature>
<evidence type="ECO:0000256" key="1">
    <source>
        <dbReference type="SAM" id="Coils"/>
    </source>
</evidence>
<accession>A0AAE0BXK8</accession>
<feature type="region of interest" description="Disordered" evidence="2">
    <location>
        <begin position="271"/>
        <end position="290"/>
    </location>
</feature>
<reference evidence="3 4" key="1">
    <citation type="journal article" date="2015" name="Genome Biol. Evol.">
        <title>Comparative Genomics of a Bacterivorous Green Alga Reveals Evolutionary Causalities and Consequences of Phago-Mixotrophic Mode of Nutrition.</title>
        <authorList>
            <person name="Burns J.A."/>
            <person name="Paasch A."/>
            <person name="Narechania A."/>
            <person name="Kim E."/>
        </authorList>
    </citation>
    <scope>NUCLEOTIDE SEQUENCE [LARGE SCALE GENOMIC DNA]</scope>
    <source>
        <strain evidence="3 4">PLY_AMNH</strain>
    </source>
</reference>
<evidence type="ECO:0000313" key="3">
    <source>
        <dbReference type="EMBL" id="KAK3243989.1"/>
    </source>
</evidence>
<evidence type="ECO:0000313" key="4">
    <source>
        <dbReference type="Proteomes" id="UP001190700"/>
    </source>
</evidence>
<sequence>MDPAADVIARPAAAAEGPAQSPECGWGGLEQRRHDLWARFCFWCECARCTQRPPALCDTLLGGVGRCLRIGCGAWLLPAPHVPGTAPRSDAGDHARWQEALYACAECGQEAAAEQSSACAAQVELLASALEEARRRLEDEEDAAGCAEVLGSALVSTVWSSAGCEAAMCPFHGLCLAAFSVMKTALSVLADEARRRLQEDADGEERCLTEAAYARRAAVYAVLRAEAAQFMVDLGEFGVCAGACMFWADAGAACLTAMLASDAMAATVQHEQGRWGGGSSGKPPHGSNETVANAEGAFGTAVSPLALMLPTVSSGNVTALPTVSRPDGAAALSTRFVADLLDEASPSYHIAWKEAARACFEHQSQLERGMPTSSV</sequence>
<name>A0AAE0BXK8_9CHLO</name>
<dbReference type="Gene3D" id="1.25.40.10">
    <property type="entry name" value="Tetratricopeptide repeat domain"/>
    <property type="match status" value="1"/>
</dbReference>
<keyword evidence="1" id="KW-0175">Coiled coil</keyword>
<protein>
    <submittedName>
        <fullName evidence="3">Uncharacterized protein</fullName>
    </submittedName>
</protein>
<comment type="caution">
    <text evidence="3">The sequence shown here is derived from an EMBL/GenBank/DDBJ whole genome shotgun (WGS) entry which is preliminary data.</text>
</comment>
<feature type="coiled-coil region" evidence="1">
    <location>
        <begin position="120"/>
        <end position="150"/>
    </location>
</feature>
<keyword evidence="4" id="KW-1185">Reference proteome</keyword>
<organism evidence="3 4">
    <name type="scientific">Cymbomonas tetramitiformis</name>
    <dbReference type="NCBI Taxonomy" id="36881"/>
    <lineage>
        <taxon>Eukaryota</taxon>
        <taxon>Viridiplantae</taxon>
        <taxon>Chlorophyta</taxon>
        <taxon>Pyramimonadophyceae</taxon>
        <taxon>Pyramimonadales</taxon>
        <taxon>Pyramimonadaceae</taxon>
        <taxon>Cymbomonas</taxon>
    </lineage>
</organism>
<proteinExistence type="predicted"/>
<gene>
    <name evidence="3" type="ORF">CYMTET_46387</name>
</gene>